<evidence type="ECO:0000256" key="7">
    <source>
        <dbReference type="SAM" id="Phobius"/>
    </source>
</evidence>
<proteinExistence type="predicted"/>
<dbReference type="Gene3D" id="1.20.1730.10">
    <property type="entry name" value="Sodium/glucose cotransporter"/>
    <property type="match status" value="1"/>
</dbReference>
<dbReference type="Proteomes" id="UP000821837">
    <property type="component" value="Chromosome 1"/>
</dbReference>
<dbReference type="VEuPathDB" id="VectorBase:RSAN_053045"/>
<dbReference type="AlphaFoldDB" id="A0A9D4TCA3"/>
<accession>A0A9D4TCA3</accession>
<name>A0A9D4TCA3_RHISA</name>
<keyword evidence="7" id="KW-0812">Transmembrane</keyword>
<keyword evidence="1" id="KW-0813">Transport</keyword>
<organism evidence="8 9">
    <name type="scientific">Rhipicephalus sanguineus</name>
    <name type="common">Brown dog tick</name>
    <name type="synonym">Ixodes sanguineus</name>
    <dbReference type="NCBI Taxonomy" id="34632"/>
    <lineage>
        <taxon>Eukaryota</taxon>
        <taxon>Metazoa</taxon>
        <taxon>Ecdysozoa</taxon>
        <taxon>Arthropoda</taxon>
        <taxon>Chelicerata</taxon>
        <taxon>Arachnida</taxon>
        <taxon>Acari</taxon>
        <taxon>Parasitiformes</taxon>
        <taxon>Ixodida</taxon>
        <taxon>Ixodoidea</taxon>
        <taxon>Ixodidae</taxon>
        <taxon>Rhipicephalinae</taxon>
        <taxon>Rhipicephalus</taxon>
        <taxon>Rhipicephalus</taxon>
    </lineage>
</organism>
<feature type="transmembrane region" description="Helical" evidence="7">
    <location>
        <begin position="6"/>
        <end position="24"/>
    </location>
</feature>
<keyword evidence="4" id="KW-0406">Ion transport</keyword>
<reference evidence="8" key="1">
    <citation type="journal article" date="2020" name="Cell">
        <title>Large-Scale Comparative Analyses of Tick Genomes Elucidate Their Genetic Diversity and Vector Capacities.</title>
        <authorList>
            <consortium name="Tick Genome and Microbiome Consortium (TIGMIC)"/>
            <person name="Jia N."/>
            <person name="Wang J."/>
            <person name="Shi W."/>
            <person name="Du L."/>
            <person name="Sun Y."/>
            <person name="Zhan W."/>
            <person name="Jiang J.F."/>
            <person name="Wang Q."/>
            <person name="Zhang B."/>
            <person name="Ji P."/>
            <person name="Bell-Sakyi L."/>
            <person name="Cui X.M."/>
            <person name="Yuan T.T."/>
            <person name="Jiang B.G."/>
            <person name="Yang W.F."/>
            <person name="Lam T.T."/>
            <person name="Chang Q.C."/>
            <person name="Ding S.J."/>
            <person name="Wang X.J."/>
            <person name="Zhu J.G."/>
            <person name="Ruan X.D."/>
            <person name="Zhao L."/>
            <person name="Wei J.T."/>
            <person name="Ye R.Z."/>
            <person name="Que T.C."/>
            <person name="Du C.H."/>
            <person name="Zhou Y.H."/>
            <person name="Cheng J.X."/>
            <person name="Dai P.F."/>
            <person name="Guo W.B."/>
            <person name="Han X.H."/>
            <person name="Huang E.J."/>
            <person name="Li L.F."/>
            <person name="Wei W."/>
            <person name="Gao Y.C."/>
            <person name="Liu J.Z."/>
            <person name="Shao H.Z."/>
            <person name="Wang X."/>
            <person name="Wang C.C."/>
            <person name="Yang T.C."/>
            <person name="Huo Q.B."/>
            <person name="Li W."/>
            <person name="Chen H.Y."/>
            <person name="Chen S.E."/>
            <person name="Zhou L.G."/>
            <person name="Ni X.B."/>
            <person name="Tian J.H."/>
            <person name="Sheng Y."/>
            <person name="Liu T."/>
            <person name="Pan Y.S."/>
            <person name="Xia L.Y."/>
            <person name="Li J."/>
            <person name="Zhao F."/>
            <person name="Cao W.C."/>
        </authorList>
    </citation>
    <scope>NUCLEOTIDE SEQUENCE</scope>
    <source>
        <strain evidence="8">Rsan-2018</strain>
    </source>
</reference>
<dbReference type="PANTHER" id="PTHR45897">
    <property type="entry name" value="HIGH-AFFINITY CHOLINE TRANSPORTER 1"/>
    <property type="match status" value="1"/>
</dbReference>
<dbReference type="InterPro" id="IPR038377">
    <property type="entry name" value="Na/Glc_symporter_sf"/>
</dbReference>
<evidence type="ECO:0000256" key="6">
    <source>
        <dbReference type="ARBA" id="ARBA00023201"/>
    </source>
</evidence>
<keyword evidence="2" id="KW-0769">Symport</keyword>
<dbReference type="EMBL" id="JABSTV010001245">
    <property type="protein sequence ID" value="KAH7984760.1"/>
    <property type="molecule type" value="Genomic_DNA"/>
</dbReference>
<keyword evidence="6" id="KW-0739">Sodium transport</keyword>
<evidence type="ECO:0000256" key="2">
    <source>
        <dbReference type="ARBA" id="ARBA00022847"/>
    </source>
</evidence>
<dbReference type="GO" id="GO:0005886">
    <property type="term" value="C:plasma membrane"/>
    <property type="evidence" value="ECO:0007669"/>
    <property type="project" value="TreeGrafter"/>
</dbReference>
<reference evidence="8" key="2">
    <citation type="submission" date="2021-09" db="EMBL/GenBank/DDBJ databases">
        <authorList>
            <person name="Jia N."/>
            <person name="Wang J."/>
            <person name="Shi W."/>
            <person name="Du L."/>
            <person name="Sun Y."/>
            <person name="Zhan W."/>
            <person name="Jiang J."/>
            <person name="Wang Q."/>
            <person name="Zhang B."/>
            <person name="Ji P."/>
            <person name="Sakyi L.B."/>
            <person name="Cui X."/>
            <person name="Yuan T."/>
            <person name="Jiang B."/>
            <person name="Yang W."/>
            <person name="Lam T.T.-Y."/>
            <person name="Chang Q."/>
            <person name="Ding S."/>
            <person name="Wang X."/>
            <person name="Zhu J."/>
            <person name="Ruan X."/>
            <person name="Zhao L."/>
            <person name="Wei J."/>
            <person name="Que T."/>
            <person name="Du C."/>
            <person name="Cheng J."/>
            <person name="Dai P."/>
            <person name="Han X."/>
            <person name="Huang E."/>
            <person name="Gao Y."/>
            <person name="Liu J."/>
            <person name="Shao H."/>
            <person name="Ye R."/>
            <person name="Li L."/>
            <person name="Wei W."/>
            <person name="Wang X."/>
            <person name="Wang C."/>
            <person name="Huo Q."/>
            <person name="Li W."/>
            <person name="Guo W."/>
            <person name="Chen H."/>
            <person name="Chen S."/>
            <person name="Zhou L."/>
            <person name="Zhou L."/>
            <person name="Ni X."/>
            <person name="Tian J."/>
            <person name="Zhou Y."/>
            <person name="Sheng Y."/>
            <person name="Liu T."/>
            <person name="Pan Y."/>
            <person name="Xia L."/>
            <person name="Li J."/>
            <person name="Zhao F."/>
            <person name="Cao W."/>
        </authorList>
    </citation>
    <scope>NUCLEOTIDE SEQUENCE</scope>
    <source>
        <strain evidence="8">Rsan-2018</strain>
        <tissue evidence="8">Larvae</tissue>
    </source>
</reference>
<dbReference type="GO" id="GO:0008292">
    <property type="term" value="P:acetylcholine biosynthetic process"/>
    <property type="evidence" value="ECO:0007669"/>
    <property type="project" value="TreeGrafter"/>
</dbReference>
<keyword evidence="5" id="KW-0325">Glycoprotein</keyword>
<dbReference type="PANTHER" id="PTHR45897:SF4">
    <property type="entry name" value="HIGH-AFFINITY CHOLINE TRANSPORTER 1"/>
    <property type="match status" value="1"/>
</dbReference>
<protein>
    <recommendedName>
        <fullName evidence="10">DDE Tnp4 domain-containing protein</fullName>
    </recommendedName>
</protein>
<evidence type="ECO:0000256" key="3">
    <source>
        <dbReference type="ARBA" id="ARBA00023053"/>
    </source>
</evidence>
<keyword evidence="9" id="KW-1185">Reference proteome</keyword>
<gene>
    <name evidence="8" type="ORF">HPB52_023718</name>
</gene>
<evidence type="ECO:0000256" key="1">
    <source>
        <dbReference type="ARBA" id="ARBA00022448"/>
    </source>
</evidence>
<keyword evidence="7" id="KW-0472">Membrane</keyword>
<keyword evidence="7" id="KW-1133">Transmembrane helix</keyword>
<evidence type="ECO:0000256" key="4">
    <source>
        <dbReference type="ARBA" id="ARBA00023065"/>
    </source>
</evidence>
<dbReference type="InterPro" id="IPR052244">
    <property type="entry name" value="Choline_transporter"/>
</dbReference>
<evidence type="ECO:0000313" key="9">
    <source>
        <dbReference type="Proteomes" id="UP000821837"/>
    </source>
</evidence>
<evidence type="ECO:0000313" key="8">
    <source>
        <dbReference type="EMBL" id="KAH7984760.1"/>
    </source>
</evidence>
<sequence length="246" mass="26744">MAVSILGALIIILYYIAVVFVGVWSGRKVHGDQVQTYVSGKHKDTHKDDDNDYLLRLFLANRSVPVALGVVSMTATWVGGALLNTTAETVFTSGIVWCQAPFGYGLSLMVGAPSPFPGHPDWAPSVFVFRKADPAALTKKCNRFERSWKRKRVSAADNEAIAALLLLGNIEVDPTPTEADGEAAAPLLQLNNEADSSECWGGKVSDKQLVLLTDFTKKLEYGDEVMADRGFNVTEELAVLGHHTNH</sequence>
<evidence type="ECO:0008006" key="10">
    <source>
        <dbReference type="Google" id="ProtNLM"/>
    </source>
</evidence>
<keyword evidence="3" id="KW-0915">Sodium</keyword>
<comment type="caution">
    <text evidence="8">The sequence shown here is derived from an EMBL/GenBank/DDBJ whole genome shotgun (WGS) entry which is preliminary data.</text>
</comment>
<evidence type="ECO:0000256" key="5">
    <source>
        <dbReference type="ARBA" id="ARBA00023180"/>
    </source>
</evidence>
<dbReference type="GO" id="GO:0005307">
    <property type="term" value="F:choline:sodium symporter activity"/>
    <property type="evidence" value="ECO:0007669"/>
    <property type="project" value="TreeGrafter"/>
</dbReference>